<accession>A0ABP8KLX9</accession>
<evidence type="ECO:0000313" key="9">
    <source>
        <dbReference type="EMBL" id="GAA4410366.1"/>
    </source>
</evidence>
<reference evidence="10" key="1">
    <citation type="journal article" date="2019" name="Int. J. Syst. Evol. Microbiol.">
        <title>The Global Catalogue of Microorganisms (GCM) 10K type strain sequencing project: providing services to taxonomists for standard genome sequencing and annotation.</title>
        <authorList>
            <consortium name="The Broad Institute Genomics Platform"/>
            <consortium name="The Broad Institute Genome Sequencing Center for Infectious Disease"/>
            <person name="Wu L."/>
            <person name="Ma J."/>
        </authorList>
    </citation>
    <scope>NUCLEOTIDE SEQUENCE [LARGE SCALE GENOMIC DNA]</scope>
    <source>
        <strain evidence="10">JCM 17925</strain>
    </source>
</reference>
<organism evidence="9 10">
    <name type="scientific">Nibrella viscosa</name>
    <dbReference type="NCBI Taxonomy" id="1084524"/>
    <lineage>
        <taxon>Bacteria</taxon>
        <taxon>Pseudomonadati</taxon>
        <taxon>Bacteroidota</taxon>
        <taxon>Cytophagia</taxon>
        <taxon>Cytophagales</taxon>
        <taxon>Spirosomataceae</taxon>
        <taxon>Nibrella</taxon>
    </lineage>
</organism>
<dbReference type="RefSeq" id="WP_345269146.1">
    <property type="nucleotide sequence ID" value="NZ_BAABHB010000007.1"/>
</dbReference>
<dbReference type="InterPro" id="IPR006665">
    <property type="entry name" value="OmpA-like"/>
</dbReference>
<evidence type="ECO:0000256" key="2">
    <source>
        <dbReference type="ARBA" id="ARBA00023136"/>
    </source>
</evidence>
<dbReference type="Proteomes" id="UP001500936">
    <property type="component" value="Unassembled WGS sequence"/>
</dbReference>
<keyword evidence="2 4" id="KW-0472">Membrane</keyword>
<dbReference type="CDD" id="cd07185">
    <property type="entry name" value="OmpA_C-like"/>
    <property type="match status" value="1"/>
</dbReference>
<dbReference type="Pfam" id="PF00691">
    <property type="entry name" value="OmpA"/>
    <property type="match status" value="1"/>
</dbReference>
<feature type="compositionally biased region" description="Low complexity" evidence="5">
    <location>
        <begin position="196"/>
        <end position="212"/>
    </location>
</feature>
<feature type="domain" description="PA14" evidence="8">
    <location>
        <begin position="26"/>
        <end position="164"/>
    </location>
</feature>
<feature type="region of interest" description="Disordered" evidence="5">
    <location>
        <begin position="184"/>
        <end position="241"/>
    </location>
</feature>
<dbReference type="PANTHER" id="PTHR30329:SF21">
    <property type="entry name" value="LIPOPROTEIN YIAD-RELATED"/>
    <property type="match status" value="1"/>
</dbReference>
<protein>
    <submittedName>
        <fullName evidence="9">PA14 domain-containing protein</fullName>
    </submittedName>
</protein>
<keyword evidence="3" id="KW-0998">Cell outer membrane</keyword>
<keyword evidence="6" id="KW-0732">Signal</keyword>
<gene>
    <name evidence="9" type="ORF">GCM10023187_34840</name>
</gene>
<comment type="caution">
    <text evidence="9">The sequence shown here is derived from an EMBL/GenBank/DDBJ whole genome shotgun (WGS) entry which is preliminary data.</text>
</comment>
<evidence type="ECO:0000259" key="7">
    <source>
        <dbReference type="PROSITE" id="PS51123"/>
    </source>
</evidence>
<dbReference type="PANTHER" id="PTHR30329">
    <property type="entry name" value="STATOR ELEMENT OF FLAGELLAR MOTOR COMPLEX"/>
    <property type="match status" value="1"/>
</dbReference>
<dbReference type="PRINTS" id="PR01021">
    <property type="entry name" value="OMPADOMAIN"/>
</dbReference>
<dbReference type="InterPro" id="IPR037524">
    <property type="entry name" value="PA14/GLEYA"/>
</dbReference>
<feature type="domain" description="OmpA-like" evidence="7">
    <location>
        <begin position="255"/>
        <end position="368"/>
    </location>
</feature>
<dbReference type="InterPro" id="IPR036737">
    <property type="entry name" value="OmpA-like_sf"/>
</dbReference>
<dbReference type="InterPro" id="IPR011658">
    <property type="entry name" value="PA14_dom"/>
</dbReference>
<evidence type="ECO:0000256" key="6">
    <source>
        <dbReference type="SAM" id="SignalP"/>
    </source>
</evidence>
<evidence type="ECO:0000313" key="10">
    <source>
        <dbReference type="Proteomes" id="UP001500936"/>
    </source>
</evidence>
<comment type="subcellular location">
    <subcellularLocation>
        <location evidence="1">Cell outer membrane</location>
    </subcellularLocation>
</comment>
<dbReference type="Pfam" id="PF07691">
    <property type="entry name" value="PA14"/>
    <property type="match status" value="1"/>
</dbReference>
<dbReference type="Gene3D" id="3.30.1330.60">
    <property type="entry name" value="OmpA-like domain"/>
    <property type="match status" value="1"/>
</dbReference>
<feature type="signal peptide" evidence="6">
    <location>
        <begin position="1"/>
        <end position="21"/>
    </location>
</feature>
<dbReference type="SUPFAM" id="SSF103088">
    <property type="entry name" value="OmpA-like"/>
    <property type="match status" value="1"/>
</dbReference>
<evidence type="ECO:0000256" key="1">
    <source>
        <dbReference type="ARBA" id="ARBA00004442"/>
    </source>
</evidence>
<dbReference type="Gene3D" id="3.90.182.10">
    <property type="entry name" value="Toxin - Anthrax Protective Antigen,domain 1"/>
    <property type="match status" value="1"/>
</dbReference>
<dbReference type="InterPro" id="IPR006664">
    <property type="entry name" value="OMP_bac"/>
</dbReference>
<evidence type="ECO:0000259" key="8">
    <source>
        <dbReference type="PROSITE" id="PS51820"/>
    </source>
</evidence>
<evidence type="ECO:0000256" key="5">
    <source>
        <dbReference type="SAM" id="MobiDB-lite"/>
    </source>
</evidence>
<proteinExistence type="predicted"/>
<dbReference type="PROSITE" id="PS51123">
    <property type="entry name" value="OMPA_2"/>
    <property type="match status" value="1"/>
</dbReference>
<evidence type="ECO:0000256" key="4">
    <source>
        <dbReference type="PROSITE-ProRule" id="PRU00473"/>
    </source>
</evidence>
<dbReference type="EMBL" id="BAABHB010000007">
    <property type="protein sequence ID" value="GAA4410366.1"/>
    <property type="molecule type" value="Genomic_DNA"/>
</dbReference>
<dbReference type="SMART" id="SM00758">
    <property type="entry name" value="PA14"/>
    <property type="match status" value="1"/>
</dbReference>
<dbReference type="PROSITE" id="PS51820">
    <property type="entry name" value="PA14"/>
    <property type="match status" value="1"/>
</dbReference>
<evidence type="ECO:0000256" key="3">
    <source>
        <dbReference type="ARBA" id="ARBA00023237"/>
    </source>
</evidence>
<name>A0ABP8KLX9_9BACT</name>
<sequence>MVRWQLLCVGACLATALNAYSQQQSMNGRGLVGEYYSDRNYGKKVFTRIDPKIDFAWFNQAPGPGMPVSYFSVRWTGKLYAPASGKYIFTAEVDDGIRLWVGGKKLIDDWDLNDNKTITGSILLTAGQYYDLRIDYFNDMLEGEIKVYWVTPKDNKASGIFSGNPGTLIPAQYLYQPRYTPPKPAVARATEPVSNPTPAKTTAPTPVPAQVASRTVRPSLPAPTTPKPQQTKPADTATVKRTTPPVVAETFEGLKTGEAVVLRNVFFEQSQYRLRPESYEELDKLVKTLKKYPTVQIEISGHTDNVGDPRLNLTLSEYRAKVVANYLTRHGIDSDRLEAKGYGSTRPLADNATEAQRAQNRRVEFVVK</sequence>
<keyword evidence="10" id="KW-1185">Reference proteome</keyword>
<feature type="chain" id="PRO_5047362783" evidence="6">
    <location>
        <begin position="22"/>
        <end position="368"/>
    </location>
</feature>
<dbReference type="SUPFAM" id="SSF56988">
    <property type="entry name" value="Anthrax protective antigen"/>
    <property type="match status" value="1"/>
</dbReference>
<dbReference type="PRINTS" id="PR01023">
    <property type="entry name" value="NAFLGMOTY"/>
</dbReference>
<dbReference type="InterPro" id="IPR050330">
    <property type="entry name" value="Bact_OuterMem_StrucFunc"/>
</dbReference>